<accession>A0A7S4CP49</accession>
<evidence type="ECO:0000256" key="2">
    <source>
        <dbReference type="ARBA" id="ARBA00022679"/>
    </source>
</evidence>
<keyword evidence="2 5" id="KW-0808">Transferase</keyword>
<keyword evidence="3 5" id="KW-0012">Acyltransferase</keyword>
<dbReference type="PANTHER" id="PTHR18919">
    <property type="entry name" value="ACETYL-COA C-ACYLTRANSFERASE"/>
    <property type="match status" value="1"/>
</dbReference>
<dbReference type="InterPro" id="IPR020617">
    <property type="entry name" value="Thiolase_C"/>
</dbReference>
<feature type="active site" description="Proton acceptor" evidence="4">
    <location>
        <position position="367"/>
    </location>
</feature>
<evidence type="ECO:0000259" key="6">
    <source>
        <dbReference type="Pfam" id="PF00108"/>
    </source>
</evidence>
<evidence type="ECO:0000313" key="8">
    <source>
        <dbReference type="EMBL" id="CAE0802549.1"/>
    </source>
</evidence>
<evidence type="ECO:0000256" key="4">
    <source>
        <dbReference type="PIRSR" id="PIRSR000429-1"/>
    </source>
</evidence>
<feature type="active site" description="Proton acceptor" evidence="4">
    <location>
        <position position="397"/>
    </location>
</feature>
<reference evidence="8" key="1">
    <citation type="submission" date="2021-01" db="EMBL/GenBank/DDBJ databases">
        <authorList>
            <person name="Corre E."/>
            <person name="Pelletier E."/>
            <person name="Niang G."/>
            <person name="Scheremetjew M."/>
            <person name="Finn R."/>
            <person name="Kale V."/>
            <person name="Holt S."/>
            <person name="Cochrane G."/>
            <person name="Meng A."/>
            <person name="Brown T."/>
            <person name="Cohen L."/>
        </authorList>
    </citation>
    <scope>NUCLEOTIDE SEQUENCE</scope>
    <source>
        <strain evidence="8">CCMP1594</strain>
    </source>
</reference>
<dbReference type="InterPro" id="IPR020616">
    <property type="entry name" value="Thiolase_N"/>
</dbReference>
<dbReference type="Gene3D" id="3.40.47.10">
    <property type="match status" value="2"/>
</dbReference>
<sequence>MNKLREVVIVSACRTPIGAFGGSLKDVKGPVLAQTVMQEALKRAKVDGSVVGDVRFGCCFSDVNALNVARVAALMSGIPDTTPAITVNRVCTSGMSCLQDGAIAIGAGLQDCVMVGGVENMSSAPYILPSARWGTRLQDGACYDALTRGLHVGSHHVPYPLDGPEEKFRGKPYIMGLTAEFVARKYGITREEQDELALRSHRSVEAATTEGRFEAEIVPITYKKKKKQVTVAADEHFRKDLKIEELQSLPGAFIPKGGTVTAGNSSGINDGASAILLMSRQKANELGVKPLATVTGVAMGGCAPEIMGCSPVAAVKNLMAAQGTKIDDYDLAELHEAFAAQYIACEKDLEMDRSKTNVNGSGIGLGHPVGSSGSRVIVSLLHEMQRSGKKRGLAAICGGGGVSTATEIVLE</sequence>
<dbReference type="GO" id="GO:0016747">
    <property type="term" value="F:acyltransferase activity, transferring groups other than amino-acyl groups"/>
    <property type="evidence" value="ECO:0007669"/>
    <property type="project" value="InterPro"/>
</dbReference>
<dbReference type="PIRSF" id="PIRSF000429">
    <property type="entry name" value="Ac-CoA_Ac_transf"/>
    <property type="match status" value="1"/>
</dbReference>
<name>A0A7S4CP49_9EUGL</name>
<dbReference type="Pfam" id="PF02803">
    <property type="entry name" value="Thiolase_C"/>
    <property type="match status" value="1"/>
</dbReference>
<dbReference type="Pfam" id="PF00108">
    <property type="entry name" value="Thiolase_N"/>
    <property type="match status" value="1"/>
</dbReference>
<feature type="domain" description="Thiolase C-terminal" evidence="7">
    <location>
        <begin position="289"/>
        <end position="406"/>
    </location>
</feature>
<protein>
    <recommendedName>
        <fullName evidence="9">Acetyl-CoA acetyltransferase</fullName>
    </recommendedName>
</protein>
<feature type="domain" description="Thiolase N-terminal" evidence="6">
    <location>
        <begin position="7"/>
        <end position="280"/>
    </location>
</feature>
<dbReference type="EMBL" id="HBJA01040040">
    <property type="protein sequence ID" value="CAE0802549.1"/>
    <property type="molecule type" value="Transcribed_RNA"/>
</dbReference>
<evidence type="ECO:0000259" key="7">
    <source>
        <dbReference type="Pfam" id="PF02803"/>
    </source>
</evidence>
<evidence type="ECO:0000256" key="3">
    <source>
        <dbReference type="ARBA" id="ARBA00023315"/>
    </source>
</evidence>
<evidence type="ECO:0000256" key="5">
    <source>
        <dbReference type="RuleBase" id="RU003557"/>
    </source>
</evidence>
<dbReference type="FunFam" id="3.40.47.10:FF:000010">
    <property type="entry name" value="Acetyl-CoA acetyltransferase (Thiolase)"/>
    <property type="match status" value="1"/>
</dbReference>
<evidence type="ECO:0008006" key="9">
    <source>
        <dbReference type="Google" id="ProtNLM"/>
    </source>
</evidence>
<gene>
    <name evidence="8" type="ORF">EGYM00163_LOCUS13670</name>
</gene>
<feature type="active site" description="Acyl-thioester intermediate" evidence="4">
    <location>
        <position position="91"/>
    </location>
</feature>
<comment type="similarity">
    <text evidence="1 5">Belongs to the thiolase-like superfamily. Thiolase family.</text>
</comment>
<dbReference type="NCBIfam" id="TIGR01930">
    <property type="entry name" value="AcCoA-C-Actrans"/>
    <property type="match status" value="1"/>
</dbReference>
<proteinExistence type="inferred from homology"/>
<dbReference type="SUPFAM" id="SSF53901">
    <property type="entry name" value="Thiolase-like"/>
    <property type="match status" value="2"/>
</dbReference>
<evidence type="ECO:0000256" key="1">
    <source>
        <dbReference type="ARBA" id="ARBA00010982"/>
    </source>
</evidence>
<dbReference type="PANTHER" id="PTHR18919:SF107">
    <property type="entry name" value="ACETYL-COA ACETYLTRANSFERASE, CYTOSOLIC"/>
    <property type="match status" value="1"/>
</dbReference>
<dbReference type="InterPro" id="IPR002155">
    <property type="entry name" value="Thiolase"/>
</dbReference>
<dbReference type="AlphaFoldDB" id="A0A7S4CP49"/>
<dbReference type="InterPro" id="IPR016039">
    <property type="entry name" value="Thiolase-like"/>
</dbReference>
<organism evidence="8">
    <name type="scientific">Eutreptiella gymnastica</name>
    <dbReference type="NCBI Taxonomy" id="73025"/>
    <lineage>
        <taxon>Eukaryota</taxon>
        <taxon>Discoba</taxon>
        <taxon>Euglenozoa</taxon>
        <taxon>Euglenida</taxon>
        <taxon>Spirocuta</taxon>
        <taxon>Euglenophyceae</taxon>
        <taxon>Eutreptiales</taxon>
        <taxon>Eutreptiaceae</taxon>
        <taxon>Eutreptiella</taxon>
    </lineage>
</organism>
<dbReference type="CDD" id="cd00751">
    <property type="entry name" value="thiolase"/>
    <property type="match status" value="1"/>
</dbReference>